<comment type="similarity">
    <text evidence="3 8">Belongs to the NAD(P)-dependent epimerase/dehydratase family. dTDP-glucose dehydratase subfamily.</text>
</comment>
<evidence type="ECO:0000256" key="4">
    <source>
        <dbReference type="ARBA" id="ARBA00011990"/>
    </source>
</evidence>
<evidence type="ECO:0000256" key="7">
    <source>
        <dbReference type="ARBA" id="ARBA00023239"/>
    </source>
</evidence>
<feature type="region of interest" description="Disordered" evidence="9">
    <location>
        <begin position="329"/>
        <end position="352"/>
    </location>
</feature>
<dbReference type="EC" id="4.2.1.46" evidence="4 8"/>
<comment type="cofactor">
    <cofactor evidence="2 8">
        <name>NAD(+)</name>
        <dbReference type="ChEBI" id="CHEBI:57540"/>
    </cofactor>
</comment>
<dbReference type="PANTHER" id="PTHR43000">
    <property type="entry name" value="DTDP-D-GLUCOSE 4,6-DEHYDRATASE-RELATED"/>
    <property type="match status" value="1"/>
</dbReference>
<dbReference type="AlphaFoldDB" id="A0AAE4CL20"/>
<sequence>MRVLVTGGAGFIGSHYVRQLLDGVYPAFAGAEVTVLDKLTYAATEENLRPVADRPGLRFVHGDICDPALVAEVMDGADVVVHFAAESHVDRSIAGASDFVLTNVAGTNTLLHAAVAAGVSKFVHVSTDEVYGSIEDGSWPEEHPLDPNSPYSASKAGSDLLARAYHRTHGLPVCVTRCSNNYGPYQHPEKMIPLFVTNLLNGEPVPLYGDGGNVRDWLHVTDHCRGIQLVAESGVPGEVYNIGGGTELTNRELTGKLLDAVDADWSMVRRVADRKGHDRRYSVAYDKISSELGYVPVVDFTEGLDETVRWYRDNREWWEPLKSSAVEASAASSAATRSAAARSPVTRTRGTS</sequence>
<dbReference type="EMBL" id="JAVDXW010000001">
    <property type="protein sequence ID" value="MDR7301314.1"/>
    <property type="molecule type" value="Genomic_DNA"/>
</dbReference>
<evidence type="ECO:0000256" key="3">
    <source>
        <dbReference type="ARBA" id="ARBA00008178"/>
    </source>
</evidence>
<dbReference type="Gene3D" id="3.40.50.720">
    <property type="entry name" value="NAD(P)-binding Rossmann-like Domain"/>
    <property type="match status" value="1"/>
</dbReference>
<evidence type="ECO:0000256" key="8">
    <source>
        <dbReference type="RuleBase" id="RU004473"/>
    </source>
</evidence>
<dbReference type="InterPro" id="IPR036291">
    <property type="entry name" value="NAD(P)-bd_dom_sf"/>
</dbReference>
<evidence type="ECO:0000256" key="6">
    <source>
        <dbReference type="ARBA" id="ARBA00023027"/>
    </source>
</evidence>
<evidence type="ECO:0000256" key="9">
    <source>
        <dbReference type="SAM" id="MobiDB-lite"/>
    </source>
</evidence>
<dbReference type="Pfam" id="PF16363">
    <property type="entry name" value="GDP_Man_Dehyd"/>
    <property type="match status" value="1"/>
</dbReference>
<evidence type="ECO:0000259" key="10">
    <source>
        <dbReference type="Pfam" id="PF16363"/>
    </source>
</evidence>
<dbReference type="GO" id="GO:0009225">
    <property type="term" value="P:nucleotide-sugar metabolic process"/>
    <property type="evidence" value="ECO:0007669"/>
    <property type="project" value="InterPro"/>
</dbReference>
<evidence type="ECO:0000256" key="1">
    <source>
        <dbReference type="ARBA" id="ARBA00001539"/>
    </source>
</evidence>
<evidence type="ECO:0000256" key="2">
    <source>
        <dbReference type="ARBA" id="ARBA00001911"/>
    </source>
</evidence>
<dbReference type="Proteomes" id="UP001180845">
    <property type="component" value="Unassembled WGS sequence"/>
</dbReference>
<dbReference type="RefSeq" id="WP_310271565.1">
    <property type="nucleotide sequence ID" value="NZ_JAVDXW010000001.1"/>
</dbReference>
<keyword evidence="12" id="KW-1185">Reference proteome</keyword>
<name>A0AAE4CL20_9ACTN</name>
<keyword evidence="7 8" id="KW-0456">Lyase</keyword>
<accession>A0AAE4CL20</accession>
<keyword evidence="6" id="KW-0520">NAD</keyword>
<dbReference type="CDD" id="cd05246">
    <property type="entry name" value="dTDP_GD_SDR_e"/>
    <property type="match status" value="1"/>
</dbReference>
<dbReference type="InterPro" id="IPR005888">
    <property type="entry name" value="dTDP_Gluc_deHydtase"/>
</dbReference>
<evidence type="ECO:0000313" key="12">
    <source>
        <dbReference type="Proteomes" id="UP001180845"/>
    </source>
</evidence>
<dbReference type="Gene3D" id="3.90.25.10">
    <property type="entry name" value="UDP-galactose 4-epimerase, domain 1"/>
    <property type="match status" value="1"/>
</dbReference>
<protein>
    <recommendedName>
        <fullName evidence="5 8">dTDP-glucose 4,6-dehydratase</fullName>
        <ecNumber evidence="4 8">4.2.1.46</ecNumber>
    </recommendedName>
</protein>
<feature type="domain" description="NAD(P)-binding" evidence="10">
    <location>
        <begin position="4"/>
        <end position="307"/>
    </location>
</feature>
<comment type="caution">
    <text evidence="11">The sequence shown here is derived from an EMBL/GenBank/DDBJ whole genome shotgun (WGS) entry which is preliminary data.</text>
</comment>
<proteinExistence type="inferred from homology"/>
<gene>
    <name evidence="11" type="ORF">JOF55_001495</name>
</gene>
<dbReference type="SUPFAM" id="SSF51735">
    <property type="entry name" value="NAD(P)-binding Rossmann-fold domains"/>
    <property type="match status" value="1"/>
</dbReference>
<evidence type="ECO:0000313" key="11">
    <source>
        <dbReference type="EMBL" id="MDR7301314.1"/>
    </source>
</evidence>
<organism evidence="11 12">
    <name type="scientific">Haloactinomyces albus</name>
    <dbReference type="NCBI Taxonomy" id="1352928"/>
    <lineage>
        <taxon>Bacteria</taxon>
        <taxon>Bacillati</taxon>
        <taxon>Actinomycetota</taxon>
        <taxon>Actinomycetes</taxon>
        <taxon>Actinopolysporales</taxon>
        <taxon>Actinopolysporaceae</taxon>
        <taxon>Haloactinomyces</taxon>
    </lineage>
</organism>
<reference evidence="11" key="1">
    <citation type="submission" date="2023-07" db="EMBL/GenBank/DDBJ databases">
        <title>Sequencing the genomes of 1000 actinobacteria strains.</title>
        <authorList>
            <person name="Klenk H.-P."/>
        </authorList>
    </citation>
    <scope>NUCLEOTIDE SEQUENCE</scope>
    <source>
        <strain evidence="11">DSM 45977</strain>
    </source>
</reference>
<dbReference type="GO" id="GO:0008460">
    <property type="term" value="F:dTDP-glucose 4,6-dehydratase activity"/>
    <property type="evidence" value="ECO:0007669"/>
    <property type="project" value="UniProtKB-EC"/>
</dbReference>
<evidence type="ECO:0000256" key="5">
    <source>
        <dbReference type="ARBA" id="ARBA00016977"/>
    </source>
</evidence>
<dbReference type="InterPro" id="IPR016040">
    <property type="entry name" value="NAD(P)-bd_dom"/>
</dbReference>
<comment type="catalytic activity">
    <reaction evidence="1 8">
        <text>dTDP-alpha-D-glucose = dTDP-4-dehydro-6-deoxy-alpha-D-glucose + H2O</text>
        <dbReference type="Rhea" id="RHEA:17221"/>
        <dbReference type="ChEBI" id="CHEBI:15377"/>
        <dbReference type="ChEBI" id="CHEBI:57477"/>
        <dbReference type="ChEBI" id="CHEBI:57649"/>
        <dbReference type="EC" id="4.2.1.46"/>
    </reaction>
</comment>
<dbReference type="NCBIfam" id="TIGR01181">
    <property type="entry name" value="dTDP_gluc_dehyt"/>
    <property type="match status" value="1"/>
</dbReference>